<name>A0ABY5DJ50_9ACTN</name>
<accession>A0ABY5DJ50</accession>
<evidence type="ECO:0000313" key="3">
    <source>
        <dbReference type="Proteomes" id="UP001055940"/>
    </source>
</evidence>
<dbReference type="RefSeq" id="WP_254422243.1">
    <property type="nucleotide sequence ID" value="NZ_BAAAJB010000040.1"/>
</dbReference>
<dbReference type="EMBL" id="CP099838">
    <property type="protein sequence ID" value="USY23589.1"/>
    <property type="molecule type" value="Genomic_DNA"/>
</dbReference>
<geneLocation type="plasmid" evidence="2 3">
    <name>unnamed1</name>
</geneLocation>
<gene>
    <name evidence="2" type="ORF">NE857_33710</name>
</gene>
<reference evidence="2" key="1">
    <citation type="submission" date="2022-06" db="EMBL/GenBank/DDBJ databases">
        <authorList>
            <person name="Ping M."/>
        </authorList>
    </citation>
    <scope>NUCLEOTIDE SEQUENCE</scope>
    <source>
        <strain evidence="2">JCM11759T</strain>
        <plasmid evidence="2">unnamed1</plasmid>
    </source>
</reference>
<feature type="region of interest" description="Disordered" evidence="1">
    <location>
        <begin position="107"/>
        <end position="134"/>
    </location>
</feature>
<evidence type="ECO:0000256" key="1">
    <source>
        <dbReference type="SAM" id="MobiDB-lite"/>
    </source>
</evidence>
<organism evidence="2 3">
    <name type="scientific">Nocardiopsis exhalans</name>
    <dbReference type="NCBI Taxonomy" id="163604"/>
    <lineage>
        <taxon>Bacteria</taxon>
        <taxon>Bacillati</taxon>
        <taxon>Actinomycetota</taxon>
        <taxon>Actinomycetes</taxon>
        <taxon>Streptosporangiales</taxon>
        <taxon>Nocardiopsidaceae</taxon>
        <taxon>Nocardiopsis</taxon>
    </lineage>
</organism>
<keyword evidence="2" id="KW-0614">Plasmid</keyword>
<protein>
    <submittedName>
        <fullName evidence="2">Uncharacterized protein</fullName>
    </submittedName>
</protein>
<proteinExistence type="predicted"/>
<sequence length="134" mass="14833">MDEHTLRRVHTGLTSLFHGPRLRHLAILAIGEAWLYGYDVYPEELGAGAGIAIELCPRSSRTTDRSGRIELVADIEGAPLRWRWSDTGDVLRTAPENTEALVAEIDARLRPESRGMNAPDRGHEEGRTHRGSGP</sequence>
<keyword evidence="3" id="KW-1185">Reference proteome</keyword>
<evidence type="ECO:0000313" key="2">
    <source>
        <dbReference type="EMBL" id="USY23589.1"/>
    </source>
</evidence>
<dbReference type="Proteomes" id="UP001055940">
    <property type="component" value="Plasmid unnamed1"/>
</dbReference>